<evidence type="ECO:0000313" key="9">
    <source>
        <dbReference type="Proteomes" id="UP000182719"/>
    </source>
</evidence>
<dbReference type="GO" id="GO:0016020">
    <property type="term" value="C:membrane"/>
    <property type="evidence" value="ECO:0007669"/>
    <property type="project" value="UniProtKB-SubCell"/>
</dbReference>
<evidence type="ECO:0000256" key="3">
    <source>
        <dbReference type="ARBA" id="ARBA00022989"/>
    </source>
</evidence>
<dbReference type="GO" id="GO:0042773">
    <property type="term" value="P:ATP synthesis coupled electron transport"/>
    <property type="evidence" value="ECO:0007669"/>
    <property type="project" value="InterPro"/>
</dbReference>
<dbReference type="PRINTS" id="PR01434">
    <property type="entry name" value="NADHDHGNASE5"/>
</dbReference>
<feature type="domain" description="NADH:quinone oxidoreductase/Mrp antiporter transmembrane" evidence="7">
    <location>
        <begin position="140"/>
        <end position="355"/>
    </location>
</feature>
<proteinExistence type="predicted"/>
<evidence type="ECO:0000256" key="1">
    <source>
        <dbReference type="ARBA" id="ARBA00004127"/>
    </source>
</evidence>
<dbReference type="AlphaFoldDB" id="A0A1H7J4M7"/>
<feature type="transmembrane region" description="Helical" evidence="6">
    <location>
        <begin position="79"/>
        <end position="102"/>
    </location>
</feature>
<dbReference type="Proteomes" id="UP000182719">
    <property type="component" value="Unassembled WGS sequence"/>
</dbReference>
<organism evidence="8 9">
    <name type="scientific">Stigmatella aurantiaca</name>
    <dbReference type="NCBI Taxonomy" id="41"/>
    <lineage>
        <taxon>Bacteria</taxon>
        <taxon>Pseudomonadati</taxon>
        <taxon>Myxococcota</taxon>
        <taxon>Myxococcia</taxon>
        <taxon>Myxococcales</taxon>
        <taxon>Cystobacterineae</taxon>
        <taxon>Archangiaceae</taxon>
        <taxon>Stigmatella</taxon>
    </lineage>
</organism>
<feature type="transmembrane region" description="Helical" evidence="6">
    <location>
        <begin position="6"/>
        <end position="27"/>
    </location>
</feature>
<reference evidence="9" key="1">
    <citation type="submission" date="2016-10" db="EMBL/GenBank/DDBJ databases">
        <authorList>
            <person name="Varghese N."/>
            <person name="Submissions S."/>
        </authorList>
    </citation>
    <scope>NUCLEOTIDE SEQUENCE [LARGE SCALE GENOMIC DNA]</scope>
    <source>
        <strain evidence="9">DSM 17044</strain>
    </source>
</reference>
<keyword evidence="3 6" id="KW-1133">Transmembrane helix</keyword>
<dbReference type="GO" id="GO:0008137">
    <property type="term" value="F:NADH dehydrogenase (ubiquinone) activity"/>
    <property type="evidence" value="ECO:0007669"/>
    <property type="project" value="InterPro"/>
</dbReference>
<dbReference type="RefSeq" id="WP_245768412.1">
    <property type="nucleotide sequence ID" value="NZ_FOAP01000002.1"/>
</dbReference>
<comment type="subcellular location">
    <subcellularLocation>
        <location evidence="1">Endomembrane system</location>
        <topology evidence="1">Multi-pass membrane protein</topology>
    </subcellularLocation>
    <subcellularLocation>
        <location evidence="5">Membrane</location>
        <topology evidence="5">Multi-pass membrane protein</topology>
    </subcellularLocation>
</comment>
<keyword evidence="4 6" id="KW-0472">Membrane</keyword>
<keyword evidence="9" id="KW-1185">Reference proteome</keyword>
<gene>
    <name evidence="8" type="ORF">SAMN05444354_10292</name>
</gene>
<dbReference type="GO" id="GO:0015990">
    <property type="term" value="P:electron transport coupled proton transport"/>
    <property type="evidence" value="ECO:0007669"/>
    <property type="project" value="TreeGrafter"/>
</dbReference>
<evidence type="ECO:0000256" key="5">
    <source>
        <dbReference type="RuleBase" id="RU000320"/>
    </source>
</evidence>
<dbReference type="Pfam" id="PF00361">
    <property type="entry name" value="Proton_antipo_M"/>
    <property type="match status" value="1"/>
</dbReference>
<dbReference type="EMBL" id="FOAP01000002">
    <property type="protein sequence ID" value="SEK68930.1"/>
    <property type="molecule type" value="Genomic_DNA"/>
</dbReference>
<feature type="transmembrane region" description="Helical" evidence="6">
    <location>
        <begin position="122"/>
        <end position="140"/>
    </location>
</feature>
<evidence type="ECO:0000256" key="6">
    <source>
        <dbReference type="SAM" id="Phobius"/>
    </source>
</evidence>
<evidence type="ECO:0000256" key="2">
    <source>
        <dbReference type="ARBA" id="ARBA00022692"/>
    </source>
</evidence>
<evidence type="ECO:0000313" key="8">
    <source>
        <dbReference type="EMBL" id="SEK68930.1"/>
    </source>
</evidence>
<evidence type="ECO:0000259" key="7">
    <source>
        <dbReference type="Pfam" id="PF00361"/>
    </source>
</evidence>
<feature type="transmembrane region" description="Helical" evidence="6">
    <location>
        <begin position="279"/>
        <end position="297"/>
    </location>
</feature>
<dbReference type="InterPro" id="IPR003945">
    <property type="entry name" value="NU5C-like"/>
</dbReference>
<accession>A0A1H7J4M7</accession>
<feature type="transmembrane region" description="Helical" evidence="6">
    <location>
        <begin position="176"/>
        <end position="198"/>
    </location>
</feature>
<feature type="transmembrane region" description="Helical" evidence="6">
    <location>
        <begin position="251"/>
        <end position="273"/>
    </location>
</feature>
<protein>
    <submittedName>
        <fullName evidence="8">Proton-conducting membrane transporter</fullName>
    </submittedName>
</protein>
<dbReference type="PANTHER" id="PTHR42829">
    <property type="entry name" value="NADH-UBIQUINONE OXIDOREDUCTASE CHAIN 5"/>
    <property type="match status" value="1"/>
</dbReference>
<sequence>MNLQNFSLLALAWAALIPAVLGIAQLCGLRLPERLTQRLAVAHAAGLLAAALVLGGLFVQTPERLVEVATPPLLVTHGYEWRVVLLIDRLSVTYMALVALIYPVIVRFSRPSFHREPGSQRYWFLVTLLAFALTSVSLAGNIDVLYLGWELVGVSSVMLIAFFRRNPRSYQNSLRALVYYRVCDLGLLGAAMWIHHALPTADFSHFAENASVPTAAGVALVLLFATLAKSAQFPMSPWLHRAMEGPASSSAIFYGALSVHLGPLLLLRTSALWMPHPGVRVAMAAVGLLTAVFATLVGHTRPDAKTSLAYATMAQLGLLYVEISLGLHTLALVHLCAHAGLRSWQFLRSSSLIQDFQDNPLVGTDVRLRRRARWELLLPVRARQSLYLAASRLFWLDSIQWRFIARPFLGFFTWLATLEDRLLGGSPRQRNS</sequence>
<feature type="transmembrane region" description="Helical" evidence="6">
    <location>
        <begin position="146"/>
        <end position="164"/>
    </location>
</feature>
<feature type="transmembrane region" description="Helical" evidence="6">
    <location>
        <begin position="210"/>
        <end position="230"/>
    </location>
</feature>
<dbReference type="InterPro" id="IPR001750">
    <property type="entry name" value="ND/Mrp_TM"/>
</dbReference>
<dbReference type="GO" id="GO:0012505">
    <property type="term" value="C:endomembrane system"/>
    <property type="evidence" value="ECO:0007669"/>
    <property type="project" value="UniProtKB-SubCell"/>
</dbReference>
<evidence type="ECO:0000256" key="4">
    <source>
        <dbReference type="ARBA" id="ARBA00023136"/>
    </source>
</evidence>
<keyword evidence="2 5" id="KW-0812">Transmembrane</keyword>
<dbReference type="PANTHER" id="PTHR42829:SF2">
    <property type="entry name" value="NADH-UBIQUINONE OXIDOREDUCTASE CHAIN 5"/>
    <property type="match status" value="1"/>
</dbReference>
<dbReference type="GO" id="GO:0003954">
    <property type="term" value="F:NADH dehydrogenase activity"/>
    <property type="evidence" value="ECO:0007669"/>
    <property type="project" value="TreeGrafter"/>
</dbReference>
<feature type="transmembrane region" description="Helical" evidence="6">
    <location>
        <begin position="39"/>
        <end position="59"/>
    </location>
</feature>
<name>A0A1H7J4M7_STIAU</name>
<feature type="transmembrane region" description="Helical" evidence="6">
    <location>
        <begin position="318"/>
        <end position="341"/>
    </location>
</feature>